<dbReference type="AlphaFoldDB" id="A0A178IMM9"/>
<evidence type="ECO:0000256" key="2">
    <source>
        <dbReference type="ARBA" id="ARBA00023125"/>
    </source>
</evidence>
<dbReference type="STRING" id="1184151.AW736_07720"/>
<comment type="caution">
    <text evidence="5">The sequence shown here is derived from an EMBL/GenBank/DDBJ whole genome shotgun (WGS) entry which is preliminary data.</text>
</comment>
<dbReference type="SUPFAM" id="SSF51215">
    <property type="entry name" value="Regulatory protein AraC"/>
    <property type="match status" value="1"/>
</dbReference>
<evidence type="ECO:0000259" key="4">
    <source>
        <dbReference type="PROSITE" id="PS01124"/>
    </source>
</evidence>
<dbReference type="Gene3D" id="1.10.10.60">
    <property type="entry name" value="Homeodomain-like"/>
    <property type="match status" value="2"/>
</dbReference>
<feature type="domain" description="HTH araC/xylS-type" evidence="4">
    <location>
        <begin position="200"/>
        <end position="299"/>
    </location>
</feature>
<dbReference type="PROSITE" id="PS01124">
    <property type="entry name" value="HTH_ARAC_FAMILY_2"/>
    <property type="match status" value="1"/>
</dbReference>
<protein>
    <recommendedName>
        <fullName evidence="4">HTH araC/xylS-type domain-containing protein</fullName>
    </recommendedName>
</protein>
<dbReference type="RefSeq" id="WP_068769594.1">
    <property type="nucleotide sequence ID" value="NZ_CP109796.1"/>
</dbReference>
<keyword evidence="1" id="KW-0805">Transcription regulation</keyword>
<keyword evidence="2" id="KW-0238">DNA-binding</keyword>
<dbReference type="PANTHER" id="PTHR43280">
    <property type="entry name" value="ARAC-FAMILY TRANSCRIPTIONAL REGULATOR"/>
    <property type="match status" value="1"/>
</dbReference>
<dbReference type="GO" id="GO:0043565">
    <property type="term" value="F:sequence-specific DNA binding"/>
    <property type="evidence" value="ECO:0007669"/>
    <property type="project" value="InterPro"/>
</dbReference>
<dbReference type="InterPro" id="IPR018060">
    <property type="entry name" value="HTH_AraC"/>
</dbReference>
<dbReference type="OrthoDB" id="191145at2"/>
<dbReference type="EMBL" id="LRRQ01000057">
    <property type="protein sequence ID" value="OAM90455.1"/>
    <property type="molecule type" value="Genomic_DNA"/>
</dbReference>
<dbReference type="SUPFAM" id="SSF46689">
    <property type="entry name" value="Homeodomain-like"/>
    <property type="match status" value="2"/>
</dbReference>
<sequence length="316" mass="35225">MSDKTTDTVFQKIAGDIRALVNPVNLFSGAKLGETLVADNVVIFKRTSVEMLRPQGVTHNYHHRFELVIPLVQAGRIHVDGHDYMLDRGCVYLIFPHQFHHYLDIETGELNWLFITFECKQADRLAPLRNSPRMMEGGTLEMLAELIRNHLAATPGPARNFELVVNLSRLLRRLLAAREADCTAAAAGTPLEETHGEILRAINTHVRAHLDKTLTIADIAEHTGYSISHLRAIFRKHLGVSLGAYMRDSRISTAASMLSEPEPASIETISKACGFRSIFAFSRAFKTAMGVPPTAYLKLLKTGQIAAPRSARRKHR</sequence>
<dbReference type="PROSITE" id="PS00041">
    <property type="entry name" value="HTH_ARAC_FAMILY_1"/>
    <property type="match status" value="1"/>
</dbReference>
<keyword evidence="6" id="KW-1185">Reference proteome</keyword>
<dbReference type="Proteomes" id="UP000078486">
    <property type="component" value="Unassembled WGS sequence"/>
</dbReference>
<dbReference type="InterPro" id="IPR018062">
    <property type="entry name" value="HTH_AraC-typ_CS"/>
</dbReference>
<accession>A0A178IMM9</accession>
<dbReference type="GO" id="GO:0003700">
    <property type="term" value="F:DNA-binding transcription factor activity"/>
    <property type="evidence" value="ECO:0007669"/>
    <property type="project" value="InterPro"/>
</dbReference>
<reference evidence="5 6" key="1">
    <citation type="submission" date="2016-01" db="EMBL/GenBank/DDBJ databases">
        <title>High potential of lignocellulose degradation of a new Verrucomicrobia species.</title>
        <authorList>
            <person name="Wang Y."/>
            <person name="Shi Y."/>
            <person name="Qiu Z."/>
            <person name="Liu S."/>
            <person name="Yang H."/>
        </authorList>
    </citation>
    <scope>NUCLEOTIDE SEQUENCE [LARGE SCALE GENOMIC DNA]</scope>
    <source>
        <strain evidence="5 6">TSB47</strain>
    </source>
</reference>
<dbReference type="PANTHER" id="PTHR43280:SF29">
    <property type="entry name" value="ARAC-FAMILY TRANSCRIPTIONAL REGULATOR"/>
    <property type="match status" value="1"/>
</dbReference>
<evidence type="ECO:0000313" key="6">
    <source>
        <dbReference type="Proteomes" id="UP000078486"/>
    </source>
</evidence>
<dbReference type="InterPro" id="IPR009057">
    <property type="entry name" value="Homeodomain-like_sf"/>
</dbReference>
<dbReference type="InterPro" id="IPR037923">
    <property type="entry name" value="HTH-like"/>
</dbReference>
<dbReference type="Pfam" id="PF12833">
    <property type="entry name" value="HTH_18"/>
    <property type="match status" value="1"/>
</dbReference>
<proteinExistence type="predicted"/>
<evidence type="ECO:0000313" key="5">
    <source>
        <dbReference type="EMBL" id="OAM90455.1"/>
    </source>
</evidence>
<dbReference type="SMART" id="SM00342">
    <property type="entry name" value="HTH_ARAC"/>
    <property type="match status" value="1"/>
</dbReference>
<evidence type="ECO:0000256" key="3">
    <source>
        <dbReference type="ARBA" id="ARBA00023163"/>
    </source>
</evidence>
<keyword evidence="3" id="KW-0804">Transcription</keyword>
<organism evidence="5 6">
    <name type="scientific">Termitidicoccus mucosus</name>
    <dbReference type="NCBI Taxonomy" id="1184151"/>
    <lineage>
        <taxon>Bacteria</taxon>
        <taxon>Pseudomonadati</taxon>
        <taxon>Verrucomicrobiota</taxon>
        <taxon>Opitutia</taxon>
        <taxon>Opitutales</taxon>
        <taxon>Opitutaceae</taxon>
        <taxon>Termitidicoccus</taxon>
    </lineage>
</organism>
<gene>
    <name evidence="5" type="ORF">AW736_07720</name>
</gene>
<name>A0A178IMM9_9BACT</name>
<evidence type="ECO:0000256" key="1">
    <source>
        <dbReference type="ARBA" id="ARBA00023015"/>
    </source>
</evidence>